<keyword evidence="3" id="KW-1185">Reference proteome</keyword>
<evidence type="ECO:0000313" key="2">
    <source>
        <dbReference type="EMBL" id="KAK8243422.1"/>
    </source>
</evidence>
<feature type="region of interest" description="Disordered" evidence="1">
    <location>
        <begin position="1052"/>
        <end position="1079"/>
    </location>
</feature>
<proteinExistence type="predicted"/>
<evidence type="ECO:0000256" key="1">
    <source>
        <dbReference type="SAM" id="MobiDB-lite"/>
    </source>
</evidence>
<dbReference type="Proteomes" id="UP001492380">
    <property type="component" value="Unassembled WGS sequence"/>
</dbReference>
<sequence>MPLHLFPHGSRRSCSRSAKFAARAPQLRPALKSTAPARHSNSPDRREFWSRLYQWPPRFALRTTHSRATSESQNAQSSGGRSRSRTRWKSDEKPARTHIQFPKYKPGGTALRGLGGKALENVHVRKPSPSEHLTEALSKAGQLYAKPPAFANKADLTYISHASKRSKQDPTIVLHPTPRISLQYFVAQHVEALHDISLGKADSVPAVPESVKSWAVSNGYSWEDLELWAKILMEKSSDAAVLMLRGDYAKGRTPIWVVLLLLKRDRLTLGAFRHLLRFTLRQVGLFDTPVSRQQSQTTCEVDEKTIFLLFVRFLRHARTLLPSAMVPLTKLVTAKINPRNLGTRQCEVPPEQINERRMIDKRIKLANIYNKALKLLALPATPNPYASAVYQERAQFEILRRIADYEPTIPITEEGYRALIQTQLAHVKTDKERLWASLKSKGWPPWKEDRTAMDEDIRHEEAISRAGQLLRKMWEAGYPATESDQAASILTGWDLDESPTIQTRNVHYPTATATTSNSPRVHAPPSSQKVLDPVIWAARVKSTRTLEEAWACFLAYDSSGSRQHPKVYFVMFEKIVADRRRERRRNRHNDSRDLDIPLYGPGWKEALPGDSPDVWPIPRSHRERIDPTLKLPSTKDLLDRMVSKGIIPRGQCLEFLVETAANFTEASYILTQCVDSNPALQSLLKKKITPDEAAAIPRAIFRAYILMLARLWHQPIPFHPERQRRTERPLLLHRALDLLRLKRSNDRHSWNSVLIALSQYGFQKLNDTSTAIMRDAVEAMNGLELDLDQEGFGILCKAFSMRTTARETALRARSAGLRQMTDMDDLLATARAVQLDWDDHLAHCSADSRYLRALFNHLVGAEPFQSQQQPHDSDCLQIPIPHIMHRYVRALGVMYDYEGLLSVADFLRLNAAALVFNTSYSTNGRVRLRAAVVALRVHLEFRARLRYGRSCPVPADADDNTNSNVPKPESYKWDMHTPTRPFPSSSPSPSPFSPSFPTFLSSDAYSDPILPVPRHSEEQVELARRKLDDPAASDLGGWPSDDEVVTYVLGMGGRERGRGDGDGDADANGGGGPLYPNLT</sequence>
<organism evidence="2 3">
    <name type="scientific">Phyllosticta capitalensis</name>
    <dbReference type="NCBI Taxonomy" id="121624"/>
    <lineage>
        <taxon>Eukaryota</taxon>
        <taxon>Fungi</taxon>
        <taxon>Dikarya</taxon>
        <taxon>Ascomycota</taxon>
        <taxon>Pezizomycotina</taxon>
        <taxon>Dothideomycetes</taxon>
        <taxon>Dothideomycetes incertae sedis</taxon>
        <taxon>Botryosphaeriales</taxon>
        <taxon>Phyllostictaceae</taxon>
        <taxon>Phyllosticta</taxon>
    </lineage>
</organism>
<feature type="compositionally biased region" description="Polar residues" evidence="1">
    <location>
        <begin position="66"/>
        <end position="76"/>
    </location>
</feature>
<feature type="region of interest" description="Disordered" evidence="1">
    <location>
        <begin position="1"/>
        <end position="45"/>
    </location>
</feature>
<accession>A0ABR1YXH5</accession>
<gene>
    <name evidence="2" type="ORF">HDK90DRAFT_447079</name>
</gene>
<name>A0ABR1YXH5_9PEZI</name>
<protein>
    <recommendedName>
        <fullName evidence="4">Pentatricopeptide repeat domain-containing protein</fullName>
    </recommendedName>
</protein>
<evidence type="ECO:0000313" key="3">
    <source>
        <dbReference type="Proteomes" id="UP001492380"/>
    </source>
</evidence>
<dbReference type="EMBL" id="JBBWRZ010000002">
    <property type="protein sequence ID" value="KAK8243422.1"/>
    <property type="molecule type" value="Genomic_DNA"/>
</dbReference>
<evidence type="ECO:0008006" key="4">
    <source>
        <dbReference type="Google" id="ProtNLM"/>
    </source>
</evidence>
<feature type="compositionally biased region" description="Pro residues" evidence="1">
    <location>
        <begin position="980"/>
        <end position="994"/>
    </location>
</feature>
<comment type="caution">
    <text evidence="2">The sequence shown here is derived from an EMBL/GenBank/DDBJ whole genome shotgun (WGS) entry which is preliminary data.</text>
</comment>
<feature type="region of interest" description="Disordered" evidence="1">
    <location>
        <begin position="63"/>
        <end position="107"/>
    </location>
</feature>
<feature type="region of interest" description="Disordered" evidence="1">
    <location>
        <begin position="952"/>
        <end position="995"/>
    </location>
</feature>
<reference evidence="2 3" key="1">
    <citation type="submission" date="2024-04" db="EMBL/GenBank/DDBJ databases">
        <title>Phyllosticta paracitricarpa is synonymous to the EU quarantine fungus P. citricarpa based on phylogenomic analyses.</title>
        <authorList>
            <consortium name="Lawrence Berkeley National Laboratory"/>
            <person name="Van Ingen-Buijs V.A."/>
            <person name="Van Westerhoven A.C."/>
            <person name="Haridas S."/>
            <person name="Skiadas P."/>
            <person name="Martin F."/>
            <person name="Groenewald J.Z."/>
            <person name="Crous P.W."/>
            <person name="Seidl M.F."/>
        </authorList>
    </citation>
    <scope>NUCLEOTIDE SEQUENCE [LARGE SCALE GENOMIC DNA]</scope>
    <source>
        <strain evidence="2 3">CBS 123374</strain>
    </source>
</reference>